<evidence type="ECO:0000313" key="4">
    <source>
        <dbReference type="Proteomes" id="UP000029714"/>
    </source>
</evidence>
<reference evidence="2 5" key="4">
    <citation type="submission" date="2019-12" db="EMBL/GenBank/DDBJ databases">
        <title>Multi-Generational Helicobacter saguini Isolates.</title>
        <authorList>
            <person name="Mannion A."/>
            <person name="Shen Z."/>
            <person name="Fox J.G."/>
        </authorList>
    </citation>
    <scope>NUCLEOTIDE SEQUENCE [LARGE SCALE GENOMIC DNA]</scope>
    <source>
        <strain evidence="2">16-048</strain>
        <strain evidence="5">16-048 (F4)</strain>
    </source>
</reference>
<sequence length="196" mass="23220">MNKDDTILENKIKEVQELYQQLRESYSLNKAFIDTQSDESLKNIINKELESIKDKTQEVQTMIDELQEGFNFITNIQSNGKNRIEYIQDIASDNIIKDMDNKLKHFNDSYNQIFNNQNGDLSVNFMDKYNKINESYNDLYANKDNKESKIDKLAKEINDFSNKYNEIIGNEDSKYNDFNESFSEFNKKKKSWMTSM</sequence>
<protein>
    <submittedName>
        <fullName evidence="3">Uncharacterized protein</fullName>
    </submittedName>
</protein>
<dbReference type="AlphaFoldDB" id="A0A347VR62"/>
<evidence type="ECO:0000313" key="2">
    <source>
        <dbReference type="EMBL" id="MWV68662.1"/>
    </source>
</evidence>
<gene>
    <name evidence="2" type="ORF">DCO61_01090</name>
    <name evidence="3" type="ORF">LS64_000120</name>
</gene>
<evidence type="ECO:0000256" key="1">
    <source>
        <dbReference type="SAM" id="Coils"/>
    </source>
</evidence>
<evidence type="ECO:0000313" key="5">
    <source>
        <dbReference type="Proteomes" id="UP000477070"/>
    </source>
</evidence>
<keyword evidence="4" id="KW-1185">Reference proteome</keyword>
<feature type="coiled-coil region" evidence="1">
    <location>
        <begin position="136"/>
        <end position="170"/>
    </location>
</feature>
<dbReference type="EMBL" id="QBIU01000001">
    <property type="protein sequence ID" value="MWV68662.1"/>
    <property type="molecule type" value="Genomic_DNA"/>
</dbReference>
<name>A0A347VR62_9HELI</name>
<dbReference type="Proteomes" id="UP000477070">
    <property type="component" value="Unassembled WGS sequence"/>
</dbReference>
<dbReference type="RefSeq" id="WP_034569710.1">
    <property type="nucleotide sequence ID" value="NZ_JRMP02000001.1"/>
</dbReference>
<reference evidence="3 4" key="1">
    <citation type="journal article" date="2014" name="Genome Announc.">
        <title>Draft genome sequences of eight enterohepatic helicobacter species isolated from both laboratory and wild rodents.</title>
        <authorList>
            <person name="Sheh A."/>
            <person name="Shen Z."/>
            <person name="Fox J.G."/>
        </authorList>
    </citation>
    <scope>NUCLEOTIDE SEQUENCE [LARGE SCALE GENOMIC DNA]</scope>
    <source>
        <strain evidence="3 4">MIT 97-6194</strain>
    </source>
</reference>
<organism evidence="3 4">
    <name type="scientific">Helicobacter saguini</name>
    <dbReference type="NCBI Taxonomy" id="1548018"/>
    <lineage>
        <taxon>Bacteria</taxon>
        <taxon>Pseudomonadati</taxon>
        <taxon>Campylobacterota</taxon>
        <taxon>Epsilonproteobacteria</taxon>
        <taxon>Campylobacterales</taxon>
        <taxon>Helicobacteraceae</taxon>
        <taxon>Helicobacter</taxon>
    </lineage>
</organism>
<dbReference type="STRING" id="1548018.LS64_01555"/>
<accession>A0A347VR62</accession>
<evidence type="ECO:0000313" key="3">
    <source>
        <dbReference type="EMBL" id="TLD95815.1"/>
    </source>
</evidence>
<keyword evidence="1" id="KW-0175">Coiled coil</keyword>
<reference evidence="3 4" key="2">
    <citation type="journal article" date="2016" name="Infect. Immun.">
        <title>Helicobacter saguini, a Novel Helicobacter Isolated from Cotton-Top Tamarins with Ulcerative Colitis, Has Proinflammatory Properties and Induces Typhlocolitis and Dysplasia in Gnotobiotic IL-10-/- Mice.</title>
        <authorList>
            <person name="Shen Z."/>
            <person name="Mannion A."/>
            <person name="Whary M.T."/>
            <person name="Muthupalani S."/>
            <person name="Sheh A."/>
            <person name="Feng Y."/>
            <person name="Gong G."/>
            <person name="Vandamme P."/>
            <person name="Holcombe H.R."/>
            <person name="Paster B.J."/>
            <person name="Fox J.G."/>
        </authorList>
    </citation>
    <scope>NUCLEOTIDE SEQUENCE [LARGE SCALE GENOMIC DNA]</scope>
    <source>
        <strain evidence="3 4">MIT 97-6194</strain>
    </source>
</reference>
<reference evidence="3" key="3">
    <citation type="submission" date="2018-04" db="EMBL/GenBank/DDBJ databases">
        <authorList>
            <person name="Sheh A."/>
            <person name="Shen Z."/>
            <person name="Mannion A.J."/>
            <person name="Fox J.G."/>
        </authorList>
    </citation>
    <scope>NUCLEOTIDE SEQUENCE</scope>
    <source>
        <strain evidence="3">MIT 97-6194</strain>
    </source>
</reference>
<dbReference type="Proteomes" id="UP000029714">
    <property type="component" value="Unassembled WGS sequence"/>
</dbReference>
<comment type="caution">
    <text evidence="3">The sequence shown here is derived from an EMBL/GenBank/DDBJ whole genome shotgun (WGS) entry which is preliminary data.</text>
</comment>
<proteinExistence type="predicted"/>
<dbReference type="EMBL" id="JRMP02000001">
    <property type="protein sequence ID" value="TLD95815.1"/>
    <property type="molecule type" value="Genomic_DNA"/>
</dbReference>